<dbReference type="Gene3D" id="1.10.10.10">
    <property type="entry name" value="Winged helix-like DNA-binding domain superfamily/Winged helix DNA-binding domain"/>
    <property type="match status" value="1"/>
</dbReference>
<protein>
    <submittedName>
        <fullName evidence="5">HxlR family transcriptional regulator</fullName>
    </submittedName>
</protein>
<dbReference type="EMBL" id="SNYH01000005">
    <property type="protein sequence ID" value="TDQ23904.1"/>
    <property type="molecule type" value="Genomic_DNA"/>
</dbReference>
<feature type="domain" description="HTH hxlR-type" evidence="4">
    <location>
        <begin position="17"/>
        <end position="108"/>
    </location>
</feature>
<dbReference type="GO" id="GO:0003677">
    <property type="term" value="F:DNA binding"/>
    <property type="evidence" value="ECO:0007669"/>
    <property type="project" value="UniProtKB-KW"/>
</dbReference>
<dbReference type="PANTHER" id="PTHR33204">
    <property type="entry name" value="TRANSCRIPTIONAL REGULATOR, MARR FAMILY"/>
    <property type="match status" value="1"/>
</dbReference>
<dbReference type="PROSITE" id="PS51118">
    <property type="entry name" value="HTH_HXLR"/>
    <property type="match status" value="1"/>
</dbReference>
<dbReference type="OrthoDB" id="8904061at2"/>
<evidence type="ECO:0000313" key="6">
    <source>
        <dbReference type="Proteomes" id="UP000295390"/>
    </source>
</evidence>
<evidence type="ECO:0000313" key="5">
    <source>
        <dbReference type="EMBL" id="TDQ23904.1"/>
    </source>
</evidence>
<dbReference type="InterPro" id="IPR002577">
    <property type="entry name" value="HTH_HxlR"/>
</dbReference>
<dbReference type="RefSeq" id="WP_133537129.1">
    <property type="nucleotide sequence ID" value="NZ_SNYH01000005.1"/>
</dbReference>
<dbReference type="SUPFAM" id="SSF46785">
    <property type="entry name" value="Winged helix' DNA-binding domain"/>
    <property type="match status" value="1"/>
</dbReference>
<dbReference type="InterPro" id="IPR011991">
    <property type="entry name" value="ArsR-like_HTH"/>
</dbReference>
<organism evidence="5 6">
    <name type="scientific">Tenacibaculum caenipelagi</name>
    <dbReference type="NCBI Taxonomy" id="1325435"/>
    <lineage>
        <taxon>Bacteria</taxon>
        <taxon>Pseudomonadati</taxon>
        <taxon>Bacteroidota</taxon>
        <taxon>Flavobacteriia</taxon>
        <taxon>Flavobacteriales</taxon>
        <taxon>Flavobacteriaceae</taxon>
        <taxon>Tenacibaculum</taxon>
    </lineage>
</organism>
<dbReference type="GO" id="GO:0006355">
    <property type="term" value="P:regulation of DNA-templated transcription"/>
    <property type="evidence" value="ECO:0007669"/>
    <property type="project" value="UniProtKB-ARBA"/>
</dbReference>
<dbReference type="InterPro" id="IPR036388">
    <property type="entry name" value="WH-like_DNA-bd_sf"/>
</dbReference>
<evidence type="ECO:0000259" key="4">
    <source>
        <dbReference type="PROSITE" id="PS51118"/>
    </source>
</evidence>
<name>A0A4R6TBZ8_9FLAO</name>
<proteinExistence type="predicted"/>
<dbReference type="Pfam" id="PF01638">
    <property type="entry name" value="HxlR"/>
    <property type="match status" value="1"/>
</dbReference>
<gene>
    <name evidence="5" type="ORF">DFQ07_2436</name>
</gene>
<keyword evidence="1" id="KW-0805">Transcription regulation</keyword>
<sequence>MNIPTPGKSVRGSKSGKPIMALFDLLGRSWTMSIIWHLNDSPKSFSDLEKLCDDISPTTLNTRLKELQKTFIIEKIVGGYQLTEIGEELFLLFEPLRNWSREWSKKFN</sequence>
<dbReference type="InterPro" id="IPR036390">
    <property type="entry name" value="WH_DNA-bd_sf"/>
</dbReference>
<accession>A0A4R6TBZ8</accession>
<dbReference type="AlphaFoldDB" id="A0A4R6TBZ8"/>
<dbReference type="Proteomes" id="UP000295390">
    <property type="component" value="Unassembled WGS sequence"/>
</dbReference>
<comment type="caution">
    <text evidence="5">The sequence shown here is derived from an EMBL/GenBank/DDBJ whole genome shotgun (WGS) entry which is preliminary data.</text>
</comment>
<evidence type="ECO:0000256" key="1">
    <source>
        <dbReference type="ARBA" id="ARBA00023015"/>
    </source>
</evidence>
<evidence type="ECO:0000256" key="3">
    <source>
        <dbReference type="ARBA" id="ARBA00023163"/>
    </source>
</evidence>
<reference evidence="5 6" key="1">
    <citation type="submission" date="2019-03" db="EMBL/GenBank/DDBJ databases">
        <title>Genomic Encyclopedia of Type Strains, Phase III (KMG-III): the genomes of soil and plant-associated and newly described type strains.</title>
        <authorList>
            <person name="Whitman W."/>
        </authorList>
    </citation>
    <scope>NUCLEOTIDE SEQUENCE [LARGE SCALE GENOMIC DNA]</scope>
    <source>
        <strain evidence="5 6">CECT 8283</strain>
    </source>
</reference>
<dbReference type="PANTHER" id="PTHR33204:SF37">
    <property type="entry name" value="HTH-TYPE TRANSCRIPTIONAL REGULATOR YODB"/>
    <property type="match status" value="1"/>
</dbReference>
<keyword evidence="6" id="KW-1185">Reference proteome</keyword>
<keyword evidence="2" id="KW-0238">DNA-binding</keyword>
<dbReference type="CDD" id="cd00090">
    <property type="entry name" value="HTH_ARSR"/>
    <property type="match status" value="1"/>
</dbReference>
<keyword evidence="3" id="KW-0804">Transcription</keyword>
<evidence type="ECO:0000256" key="2">
    <source>
        <dbReference type="ARBA" id="ARBA00023125"/>
    </source>
</evidence>